<sequence>MARLTVVHTQVECKKAQPKEVMLPTSVGRGRAGGRGGYGELVMVSPVPPLATYRYAPYSLPAAAAAAAAASSQVPLTSLPQVTHASLGGLATVGAAAAAASGMVSGHLATGLPGYGAVYGLDAGVGAANAMDMSGCKRVAFTTQPAATTTTNSLGYSVSNLLGMQGLTVPTYPIPVGLLPAHKLVFLGDLRPAPSPLPSPSPSPLAPTLTLTRRGSRAEVPTLPAAGTACQPPPPAPSARRRCGLAHATHCAGVGRGGGGSRMGGRPLSVGGCQVALCPPHRLGAPPRAPGAAAPGAGGACPAGGQMTMSPPPGPRLARRGTGGGAPGALTLPCT</sequence>
<protein>
    <submittedName>
        <fullName evidence="2">Uncharacterized protein</fullName>
    </submittedName>
</protein>
<dbReference type="EMBL" id="VSRR010000951">
    <property type="protein sequence ID" value="MPC21200.1"/>
    <property type="molecule type" value="Genomic_DNA"/>
</dbReference>
<gene>
    <name evidence="2" type="ORF">E2C01_014177</name>
</gene>
<proteinExistence type="predicted"/>
<evidence type="ECO:0000313" key="3">
    <source>
        <dbReference type="Proteomes" id="UP000324222"/>
    </source>
</evidence>
<organism evidence="2 3">
    <name type="scientific">Portunus trituberculatus</name>
    <name type="common">Swimming crab</name>
    <name type="synonym">Neptunus trituberculatus</name>
    <dbReference type="NCBI Taxonomy" id="210409"/>
    <lineage>
        <taxon>Eukaryota</taxon>
        <taxon>Metazoa</taxon>
        <taxon>Ecdysozoa</taxon>
        <taxon>Arthropoda</taxon>
        <taxon>Crustacea</taxon>
        <taxon>Multicrustacea</taxon>
        <taxon>Malacostraca</taxon>
        <taxon>Eumalacostraca</taxon>
        <taxon>Eucarida</taxon>
        <taxon>Decapoda</taxon>
        <taxon>Pleocyemata</taxon>
        <taxon>Brachyura</taxon>
        <taxon>Eubrachyura</taxon>
        <taxon>Portunoidea</taxon>
        <taxon>Portunidae</taxon>
        <taxon>Portuninae</taxon>
        <taxon>Portunus</taxon>
    </lineage>
</organism>
<dbReference type="Proteomes" id="UP000324222">
    <property type="component" value="Unassembled WGS sequence"/>
</dbReference>
<comment type="caution">
    <text evidence="2">The sequence shown here is derived from an EMBL/GenBank/DDBJ whole genome shotgun (WGS) entry which is preliminary data.</text>
</comment>
<evidence type="ECO:0000313" key="2">
    <source>
        <dbReference type="EMBL" id="MPC21200.1"/>
    </source>
</evidence>
<evidence type="ECO:0000256" key="1">
    <source>
        <dbReference type="SAM" id="MobiDB-lite"/>
    </source>
</evidence>
<reference evidence="2 3" key="1">
    <citation type="submission" date="2019-05" db="EMBL/GenBank/DDBJ databases">
        <title>Another draft genome of Portunus trituberculatus and its Hox gene families provides insights of decapod evolution.</title>
        <authorList>
            <person name="Jeong J.-H."/>
            <person name="Song I."/>
            <person name="Kim S."/>
            <person name="Choi T."/>
            <person name="Kim D."/>
            <person name="Ryu S."/>
            <person name="Kim W."/>
        </authorList>
    </citation>
    <scope>NUCLEOTIDE SEQUENCE [LARGE SCALE GENOMIC DNA]</scope>
    <source>
        <tissue evidence="2">Muscle</tissue>
    </source>
</reference>
<dbReference type="AlphaFoldDB" id="A0A5B7DIH5"/>
<accession>A0A5B7DIH5</accession>
<name>A0A5B7DIH5_PORTR</name>
<keyword evidence="3" id="KW-1185">Reference proteome</keyword>
<feature type="region of interest" description="Disordered" evidence="1">
    <location>
        <begin position="288"/>
        <end position="335"/>
    </location>
</feature>